<proteinExistence type="predicted"/>
<dbReference type="EMBL" id="NBIU01000001">
    <property type="protein sequence ID" value="PZT49091.1"/>
    <property type="molecule type" value="Genomic_DNA"/>
</dbReference>
<keyword evidence="2" id="KW-1185">Reference proteome</keyword>
<evidence type="ECO:0000313" key="2">
    <source>
        <dbReference type="Proteomes" id="UP000249746"/>
    </source>
</evidence>
<organism evidence="1 2">
    <name type="scientific">Helicobacter valdiviensis</name>
    <dbReference type="NCBI Taxonomy" id="1458358"/>
    <lineage>
        <taxon>Bacteria</taxon>
        <taxon>Pseudomonadati</taxon>
        <taxon>Campylobacterota</taxon>
        <taxon>Epsilonproteobacteria</taxon>
        <taxon>Campylobacterales</taxon>
        <taxon>Helicobacteraceae</taxon>
        <taxon>Helicobacter</taxon>
    </lineage>
</organism>
<accession>A0A2W6MYG3</accession>
<comment type="caution">
    <text evidence="1">The sequence shown here is derived from an EMBL/GenBank/DDBJ whole genome shotgun (WGS) entry which is preliminary data.</text>
</comment>
<sequence>MVTLMKDKRYKEILQKHCYEVLRHLMNRRMNFSIVCNVSSVKFEPALPEHIRNAFSDLTVFILAGYTFESLELDGENLYFEAGFGEENLGSFVTAPLKSIVQILLPNEEDIHGDFCVFINLLATLVETDNEEEEGINSSMRALLSNPKNQRFKKQ</sequence>
<dbReference type="Proteomes" id="UP000249746">
    <property type="component" value="Unassembled WGS sequence"/>
</dbReference>
<protein>
    <submittedName>
        <fullName evidence="1">Uncharacterized protein</fullName>
    </submittedName>
</protein>
<name>A0A2W6MYG3_9HELI</name>
<reference evidence="1 2" key="1">
    <citation type="submission" date="2017-03" db="EMBL/GenBank/DDBJ databases">
        <title>Genomic and clinical evidence uncovers the enterohepatic species Helicobacter valdiviensis as a potential human intestinal pathogen.</title>
        <authorList>
            <person name="Fresia P."/>
            <person name="Jara R."/>
            <person name="Sierra R."/>
            <person name="Ferres I."/>
            <person name="Greif G."/>
            <person name="Iraola G."/>
            <person name="Collado L."/>
        </authorList>
    </citation>
    <scope>NUCLEOTIDE SEQUENCE [LARGE SCALE GENOMIC DNA]</scope>
    <source>
        <strain evidence="1 2">WBE14</strain>
    </source>
</reference>
<gene>
    <name evidence="1" type="ORF">B6S12_00415</name>
</gene>
<dbReference type="RefSeq" id="WP_111228842.1">
    <property type="nucleotide sequence ID" value="NZ_NBIU01000001.1"/>
</dbReference>
<dbReference type="AlphaFoldDB" id="A0A2W6MYG3"/>
<evidence type="ECO:0000313" key="1">
    <source>
        <dbReference type="EMBL" id="PZT49091.1"/>
    </source>
</evidence>
<dbReference type="OrthoDB" id="5333999at2"/>